<dbReference type="InterPro" id="IPR008634">
    <property type="entry name" value="Gas-vesicle_GvpO"/>
</dbReference>
<gene>
    <name evidence="2" type="ORF">GCM10023175_31300</name>
</gene>
<evidence type="ECO:0000256" key="1">
    <source>
        <dbReference type="SAM" id="MobiDB-lite"/>
    </source>
</evidence>
<protein>
    <recommendedName>
        <fullName evidence="4">Gas vesicle protein GvpO</fullName>
    </recommendedName>
</protein>
<organism evidence="2 3">
    <name type="scientific">Pseudonocardia xishanensis</name>
    <dbReference type="NCBI Taxonomy" id="630995"/>
    <lineage>
        <taxon>Bacteria</taxon>
        <taxon>Bacillati</taxon>
        <taxon>Actinomycetota</taxon>
        <taxon>Actinomycetes</taxon>
        <taxon>Pseudonocardiales</taxon>
        <taxon>Pseudonocardiaceae</taxon>
        <taxon>Pseudonocardia</taxon>
    </lineage>
</organism>
<name>A0ABP8RSF1_9PSEU</name>
<dbReference type="RefSeq" id="WP_345418141.1">
    <property type="nucleotide sequence ID" value="NZ_BAABGT010000036.1"/>
</dbReference>
<keyword evidence="3" id="KW-1185">Reference proteome</keyword>
<sequence length="203" mass="22314">MGDVAEDEDRRPVRKRRPEREDDSRSGARSARPRRRAEKAAGSKERAAAEPDDTDGEIDDDADIDADNTDDGTDVEPEPDDEVDDQVDDEVDDRASGRVGPRSAARRNGAARGRRSRVLPVDAARRAAEQIVALTGRELESVVSIEGRDDGWLIGIEVVETRRIPDSADILALFEVQVNDDGDLTGYRRAGRYGRGQLHKGGR</sequence>
<evidence type="ECO:0000313" key="2">
    <source>
        <dbReference type="EMBL" id="GAA4547306.1"/>
    </source>
</evidence>
<feature type="compositionally biased region" description="Acidic residues" evidence="1">
    <location>
        <begin position="50"/>
        <end position="92"/>
    </location>
</feature>
<proteinExistence type="predicted"/>
<dbReference type="Pfam" id="PF05800">
    <property type="entry name" value="GvpO"/>
    <property type="match status" value="1"/>
</dbReference>
<dbReference type="Proteomes" id="UP001501598">
    <property type="component" value="Unassembled WGS sequence"/>
</dbReference>
<evidence type="ECO:0000313" key="3">
    <source>
        <dbReference type="Proteomes" id="UP001501598"/>
    </source>
</evidence>
<reference evidence="3" key="1">
    <citation type="journal article" date="2019" name="Int. J. Syst. Evol. Microbiol.">
        <title>The Global Catalogue of Microorganisms (GCM) 10K type strain sequencing project: providing services to taxonomists for standard genome sequencing and annotation.</title>
        <authorList>
            <consortium name="The Broad Institute Genomics Platform"/>
            <consortium name="The Broad Institute Genome Sequencing Center for Infectious Disease"/>
            <person name="Wu L."/>
            <person name="Ma J."/>
        </authorList>
    </citation>
    <scope>NUCLEOTIDE SEQUENCE [LARGE SCALE GENOMIC DNA]</scope>
    <source>
        <strain evidence="3">JCM 17906</strain>
    </source>
</reference>
<dbReference type="EMBL" id="BAABGT010000036">
    <property type="protein sequence ID" value="GAA4547306.1"/>
    <property type="molecule type" value="Genomic_DNA"/>
</dbReference>
<feature type="region of interest" description="Disordered" evidence="1">
    <location>
        <begin position="1"/>
        <end position="116"/>
    </location>
</feature>
<comment type="caution">
    <text evidence="2">The sequence shown here is derived from an EMBL/GenBank/DDBJ whole genome shotgun (WGS) entry which is preliminary data.</text>
</comment>
<feature type="compositionally biased region" description="Low complexity" evidence="1">
    <location>
        <begin position="102"/>
        <end position="111"/>
    </location>
</feature>
<evidence type="ECO:0008006" key="4">
    <source>
        <dbReference type="Google" id="ProtNLM"/>
    </source>
</evidence>
<feature type="compositionally biased region" description="Basic and acidic residues" evidence="1">
    <location>
        <begin position="38"/>
        <end position="49"/>
    </location>
</feature>
<accession>A0ABP8RSF1</accession>